<keyword evidence="3" id="KW-1185">Reference proteome</keyword>
<dbReference type="EMBL" id="JBHSAF010000014">
    <property type="protein sequence ID" value="MFC3914346.1"/>
    <property type="molecule type" value="Genomic_DNA"/>
</dbReference>
<dbReference type="Pfam" id="PF13490">
    <property type="entry name" value="zf-HC2"/>
    <property type="match status" value="1"/>
</dbReference>
<dbReference type="Proteomes" id="UP001595692">
    <property type="component" value="Unassembled WGS sequence"/>
</dbReference>
<sequence length="72" mass="8244">MLNCHQATRLLSENQDRPLTLNERLLLKLHLLMCSGCRNVDKQFGTIRHITRLYVQGKPVQGKQPPDDDSTS</sequence>
<reference evidence="3" key="1">
    <citation type="journal article" date="2019" name="Int. J. Syst. Evol. Microbiol.">
        <title>The Global Catalogue of Microorganisms (GCM) 10K type strain sequencing project: providing services to taxonomists for standard genome sequencing and annotation.</title>
        <authorList>
            <consortium name="The Broad Institute Genomics Platform"/>
            <consortium name="The Broad Institute Genome Sequencing Center for Infectious Disease"/>
            <person name="Wu L."/>
            <person name="Ma J."/>
        </authorList>
    </citation>
    <scope>NUCLEOTIDE SEQUENCE [LARGE SCALE GENOMIC DNA]</scope>
    <source>
        <strain evidence="3">CCUG 54939</strain>
    </source>
</reference>
<name>A0ABV8CRD6_9GAMM</name>
<dbReference type="InterPro" id="IPR027383">
    <property type="entry name" value="Znf_put"/>
</dbReference>
<evidence type="ECO:0000313" key="2">
    <source>
        <dbReference type="EMBL" id="MFC3914346.1"/>
    </source>
</evidence>
<proteinExistence type="predicted"/>
<gene>
    <name evidence="2" type="ORF">ACFOSS_12825</name>
</gene>
<evidence type="ECO:0000313" key="3">
    <source>
        <dbReference type="Proteomes" id="UP001595692"/>
    </source>
</evidence>
<feature type="domain" description="Putative zinc-finger" evidence="1">
    <location>
        <begin position="4"/>
        <end position="38"/>
    </location>
</feature>
<protein>
    <submittedName>
        <fullName evidence="2">Zf-HC2 domain-containing protein</fullName>
    </submittedName>
</protein>
<evidence type="ECO:0000259" key="1">
    <source>
        <dbReference type="Pfam" id="PF13490"/>
    </source>
</evidence>
<comment type="caution">
    <text evidence="2">The sequence shown here is derived from an EMBL/GenBank/DDBJ whole genome shotgun (WGS) entry which is preliminary data.</text>
</comment>
<organism evidence="2 3">
    <name type="scientific">Pseudaeromonas sharmana</name>
    <dbReference type="NCBI Taxonomy" id="328412"/>
    <lineage>
        <taxon>Bacteria</taxon>
        <taxon>Pseudomonadati</taxon>
        <taxon>Pseudomonadota</taxon>
        <taxon>Gammaproteobacteria</taxon>
        <taxon>Aeromonadales</taxon>
        <taxon>Aeromonadaceae</taxon>
        <taxon>Pseudaeromonas</taxon>
    </lineage>
</organism>
<accession>A0ABV8CRD6</accession>
<dbReference type="RefSeq" id="WP_377153119.1">
    <property type="nucleotide sequence ID" value="NZ_JBHSAF010000014.1"/>
</dbReference>